<reference evidence="2" key="1">
    <citation type="journal article" date="2014" name="Int. J. Syst. Evol. Microbiol.">
        <title>Complete genome sequence of Corynebacterium casei LMG S-19264T (=DSM 44701T), isolated from a smear-ripened cheese.</title>
        <authorList>
            <consortium name="US DOE Joint Genome Institute (JGI-PGF)"/>
            <person name="Walter F."/>
            <person name="Albersmeier A."/>
            <person name="Kalinowski J."/>
            <person name="Ruckert C."/>
        </authorList>
    </citation>
    <scope>NUCLEOTIDE SEQUENCE</scope>
    <source>
        <strain evidence="2">CGMCC 1.6333</strain>
    </source>
</reference>
<feature type="transmembrane region" description="Helical" evidence="1">
    <location>
        <begin position="6"/>
        <end position="27"/>
    </location>
</feature>
<keyword evidence="1" id="KW-0812">Transmembrane</keyword>
<reference evidence="2" key="2">
    <citation type="submission" date="2020-09" db="EMBL/GenBank/DDBJ databases">
        <authorList>
            <person name="Sun Q."/>
            <person name="Zhou Y."/>
        </authorList>
    </citation>
    <scope>NUCLEOTIDE SEQUENCE</scope>
    <source>
        <strain evidence="2">CGMCC 1.6333</strain>
    </source>
</reference>
<dbReference type="RefSeq" id="WP_117153365.1">
    <property type="nucleotide sequence ID" value="NZ_BMLG01000002.1"/>
</dbReference>
<accession>A0A917TLN1</accession>
<dbReference type="Proteomes" id="UP000618460">
    <property type="component" value="Unassembled WGS sequence"/>
</dbReference>
<name>A0A917TLN1_9BACI</name>
<evidence type="ECO:0000313" key="3">
    <source>
        <dbReference type="Proteomes" id="UP000618460"/>
    </source>
</evidence>
<dbReference type="InterPro" id="IPR031360">
    <property type="entry name" value="TrpP"/>
</dbReference>
<dbReference type="Pfam" id="PF17099">
    <property type="entry name" value="TrpP"/>
    <property type="match status" value="1"/>
</dbReference>
<evidence type="ECO:0000256" key="1">
    <source>
        <dbReference type="SAM" id="Phobius"/>
    </source>
</evidence>
<keyword evidence="1" id="KW-0472">Membrane</keyword>
<feature type="transmembrane region" description="Helical" evidence="1">
    <location>
        <begin position="133"/>
        <end position="159"/>
    </location>
</feature>
<organism evidence="2 3">
    <name type="scientific">Paraliobacillus quinghaiensis</name>
    <dbReference type="NCBI Taxonomy" id="470815"/>
    <lineage>
        <taxon>Bacteria</taxon>
        <taxon>Bacillati</taxon>
        <taxon>Bacillota</taxon>
        <taxon>Bacilli</taxon>
        <taxon>Bacillales</taxon>
        <taxon>Bacillaceae</taxon>
        <taxon>Paraliobacillus</taxon>
    </lineage>
</organism>
<keyword evidence="3" id="KW-1185">Reference proteome</keyword>
<feature type="transmembrane region" description="Helical" evidence="1">
    <location>
        <begin position="39"/>
        <end position="64"/>
    </location>
</feature>
<dbReference type="OrthoDB" id="2243651at2"/>
<evidence type="ECO:0000313" key="2">
    <source>
        <dbReference type="EMBL" id="GGM25461.1"/>
    </source>
</evidence>
<gene>
    <name evidence="2" type="primary">trpP</name>
    <name evidence="2" type="ORF">GCM10011351_08930</name>
</gene>
<dbReference type="AlphaFoldDB" id="A0A917TLN1"/>
<keyword evidence="1" id="KW-1133">Transmembrane helix</keyword>
<comment type="caution">
    <text evidence="2">The sequence shown here is derived from an EMBL/GenBank/DDBJ whole genome shotgun (WGS) entry which is preliminary data.</text>
</comment>
<protein>
    <submittedName>
        <fullName evidence="2">Tryptophan transport protein</fullName>
    </submittedName>
</protein>
<sequence length="171" mass="18356">MKTKVLILLSLFISIGAVLHIVAPPIFGVKPDIMLTMMFLGILLFPKIQYVFLLAMSTGIISALTTNAPGGQISNLVDKPITAFIFFGLLFLIPNKLNKNIAAPILVAIGTAVSGSVFLFMAIYVVGLMPGTFTGLFLAIVLPTIAINTALTFVLYPILQNIMKRSQITTA</sequence>
<feature type="transmembrane region" description="Helical" evidence="1">
    <location>
        <begin position="76"/>
        <end position="93"/>
    </location>
</feature>
<proteinExistence type="predicted"/>
<feature type="transmembrane region" description="Helical" evidence="1">
    <location>
        <begin position="105"/>
        <end position="127"/>
    </location>
</feature>
<dbReference type="EMBL" id="BMLG01000002">
    <property type="protein sequence ID" value="GGM25461.1"/>
    <property type="molecule type" value="Genomic_DNA"/>
</dbReference>